<dbReference type="GO" id="GO:0003995">
    <property type="term" value="F:acyl-CoA dehydrogenase activity"/>
    <property type="evidence" value="ECO:0007669"/>
    <property type="project" value="TreeGrafter"/>
</dbReference>
<dbReference type="SUPFAM" id="SSF56645">
    <property type="entry name" value="Acyl-CoA dehydrogenase NM domain-like"/>
    <property type="match status" value="1"/>
</dbReference>
<proteinExistence type="predicted"/>
<feature type="domain" description="Acyl-CoA dehydrogenase/oxidase N-terminal" evidence="1">
    <location>
        <begin position="14"/>
        <end position="106"/>
    </location>
</feature>
<reference evidence="3 5" key="2">
    <citation type="submission" date="2017-08" db="EMBL/GenBank/DDBJ databases">
        <title>Streptococcus salivarius strain HS0302 Genome.</title>
        <authorList>
            <person name="Smith J."/>
            <person name="Deng P."/>
            <person name="Geng M."/>
        </authorList>
    </citation>
    <scope>NUCLEOTIDE SEQUENCE [LARGE SCALE GENOMIC DNA]</scope>
    <source>
        <strain evidence="3 5">HS0302</strain>
    </source>
</reference>
<dbReference type="Gene3D" id="2.40.110.10">
    <property type="entry name" value="Butyryl-CoA Dehydrogenase, subunit A, domain 2"/>
    <property type="match status" value="1"/>
</dbReference>
<dbReference type="InterPro" id="IPR013786">
    <property type="entry name" value="AcylCoA_DH/ox_N"/>
</dbReference>
<dbReference type="Gene3D" id="1.10.540.10">
    <property type="entry name" value="Acyl-CoA dehydrogenase/oxidase, N-terminal domain"/>
    <property type="match status" value="1"/>
</dbReference>
<dbReference type="AlphaFoldDB" id="A0A074IQB1"/>
<dbReference type="InterPro" id="IPR009100">
    <property type="entry name" value="AcylCoA_DH/oxidase_NM_dom_sf"/>
</dbReference>
<reference evidence="2 4" key="1">
    <citation type="submission" date="2014-04" db="EMBL/GenBank/DDBJ databases">
        <title>Variable characteristics of bacteriocin-producing Streptococcus salivarius strains isolated from Malaysian subjects.</title>
        <authorList>
            <person name="Philip K."/>
            <person name="Barbour A."/>
        </authorList>
    </citation>
    <scope>NUCLEOTIDE SEQUENCE [LARGE SCALE GENOMIC DNA]</scope>
    <source>
        <strain evidence="2 4">NU10</strain>
    </source>
</reference>
<dbReference type="RefSeq" id="WP_037603965.1">
    <property type="nucleotide sequence ID" value="NZ_JALMLR010000008.1"/>
</dbReference>
<dbReference type="Pfam" id="PF02771">
    <property type="entry name" value="Acyl-CoA_dh_N"/>
    <property type="match status" value="1"/>
</dbReference>
<evidence type="ECO:0000313" key="5">
    <source>
        <dbReference type="Proteomes" id="UP000248776"/>
    </source>
</evidence>
<dbReference type="PANTHER" id="PTHR43884">
    <property type="entry name" value="ACYL-COA DEHYDROGENASE"/>
    <property type="match status" value="1"/>
</dbReference>
<dbReference type="InterPro" id="IPR037069">
    <property type="entry name" value="AcylCoA_DH/ox_N_sf"/>
</dbReference>
<organism evidence="2 4">
    <name type="scientific">Streptococcus salivarius</name>
    <dbReference type="NCBI Taxonomy" id="1304"/>
    <lineage>
        <taxon>Bacteria</taxon>
        <taxon>Bacillati</taxon>
        <taxon>Bacillota</taxon>
        <taxon>Bacilli</taxon>
        <taxon>Lactobacillales</taxon>
        <taxon>Streptococcaceae</taxon>
        <taxon>Streptococcus</taxon>
    </lineage>
</organism>
<dbReference type="PANTHER" id="PTHR43884:SF12">
    <property type="entry name" value="ISOVALERYL-COA DEHYDROGENASE, MITOCHONDRIAL-RELATED"/>
    <property type="match status" value="1"/>
</dbReference>
<evidence type="ECO:0000313" key="3">
    <source>
        <dbReference type="EMBL" id="PZD57117.1"/>
    </source>
</evidence>
<comment type="caution">
    <text evidence="2">The sequence shown here is derived from an EMBL/GenBank/DDBJ whole genome shotgun (WGS) entry which is preliminary data.</text>
</comment>
<evidence type="ECO:0000313" key="4">
    <source>
        <dbReference type="Proteomes" id="UP000027855"/>
    </source>
</evidence>
<protein>
    <submittedName>
        <fullName evidence="2 3">Dehydrogenase</fullName>
    </submittedName>
</protein>
<accession>A0A074IQB1</accession>
<dbReference type="Proteomes" id="UP000248776">
    <property type="component" value="Unassembled WGS sequence"/>
</dbReference>
<evidence type="ECO:0000313" key="2">
    <source>
        <dbReference type="EMBL" id="KEO43319.1"/>
    </source>
</evidence>
<evidence type="ECO:0000259" key="1">
    <source>
        <dbReference type="Pfam" id="PF02771"/>
    </source>
</evidence>
<dbReference type="InterPro" id="IPR046373">
    <property type="entry name" value="Acyl-CoA_Oxase/DH_mid-dom_sf"/>
</dbReference>
<sequence>MSHFSKEFLTWLDTNADHIDQESGPIADQLLEKIAANDVFKIGVPAEFDGLGGGPTQVVDVLDELAQHSLTASFISWGHRTFIEYILASDNAYPRETWLKELYTGERAGGTGLSNAVKFLSDIEELNVTISQEGDDYYLDGRLPWVTNLRSDKFAALFAADFKDGSQPWIITIPSEAEGLSRSEDLEFVSLQGANTASLTFDHVKLDPNWILSKEGTDYIAKTRPNFLGFQFGLAFGLAKRSLDEVEASLNSNRSVLREEFEATRENLLAIQDQLFAGLNDADYFIDKPRELFQLRIDIVDVVANSLLLELQASGGRGYLKESESSFIRRWNEGVFLPIVSPSAVQLRHILAAS</sequence>
<dbReference type="EMBL" id="NSIW01000003">
    <property type="protein sequence ID" value="PZD57117.1"/>
    <property type="molecule type" value="Genomic_DNA"/>
</dbReference>
<dbReference type="GO" id="GO:0050660">
    <property type="term" value="F:flavin adenine dinucleotide binding"/>
    <property type="evidence" value="ECO:0007669"/>
    <property type="project" value="InterPro"/>
</dbReference>
<name>A0A074IQB1_STRSL</name>
<dbReference type="EMBL" id="JJMT01000033">
    <property type="protein sequence ID" value="KEO43319.1"/>
    <property type="molecule type" value="Genomic_DNA"/>
</dbReference>
<gene>
    <name evidence="3" type="ORF">CKU37_01845</name>
    <name evidence="2" type="ORF">DL07_07385</name>
</gene>
<dbReference type="Proteomes" id="UP000027855">
    <property type="component" value="Unassembled WGS sequence"/>
</dbReference>